<sequence>MIVFDRDAFNYLGITAADLGAESVKNVEDNDRWPKKLDSFVGKKFIFKVGIKVSEWNAFTSLTVQKMTDDPTILDKYSVHRLPQIDLTSVMDDLTTPDMNKSKQLLRGDERRLSFHDVEASPSKETPSTWKRFATDLSDDGQSSGEFMLNIDDAHKKVKIEKN</sequence>
<comment type="caution">
    <text evidence="1">The sequence shown here is derived from an EMBL/GenBank/DDBJ whole genome shotgun (WGS) entry which is preliminary data.</text>
</comment>
<dbReference type="Proteomes" id="UP000634136">
    <property type="component" value="Unassembled WGS sequence"/>
</dbReference>
<name>A0A834WLU0_9FABA</name>
<evidence type="ECO:0000313" key="2">
    <source>
        <dbReference type="Proteomes" id="UP000634136"/>
    </source>
</evidence>
<dbReference type="OrthoDB" id="1216583at2759"/>
<accession>A0A834WLU0</accession>
<reference evidence="1" key="1">
    <citation type="submission" date="2020-09" db="EMBL/GenBank/DDBJ databases">
        <title>Genome-Enabled Discovery of Anthraquinone Biosynthesis in Senna tora.</title>
        <authorList>
            <person name="Kang S.-H."/>
            <person name="Pandey R.P."/>
            <person name="Lee C.-M."/>
            <person name="Sim J.-S."/>
            <person name="Jeong J.-T."/>
            <person name="Choi B.-S."/>
            <person name="Jung M."/>
            <person name="Ginzburg D."/>
            <person name="Zhao K."/>
            <person name="Won S.Y."/>
            <person name="Oh T.-J."/>
            <person name="Yu Y."/>
            <person name="Kim N.-H."/>
            <person name="Lee O.R."/>
            <person name="Lee T.-H."/>
            <person name="Bashyal P."/>
            <person name="Kim T.-S."/>
            <person name="Lee W.-H."/>
            <person name="Kawkins C."/>
            <person name="Kim C.-K."/>
            <person name="Kim J.S."/>
            <person name="Ahn B.O."/>
            <person name="Rhee S.Y."/>
            <person name="Sohng J.K."/>
        </authorList>
    </citation>
    <scope>NUCLEOTIDE SEQUENCE</scope>
    <source>
        <tissue evidence="1">Leaf</tissue>
    </source>
</reference>
<keyword evidence="2" id="KW-1185">Reference proteome</keyword>
<dbReference type="EMBL" id="JAAIUW010000007">
    <property type="protein sequence ID" value="KAF7824031.1"/>
    <property type="molecule type" value="Genomic_DNA"/>
</dbReference>
<gene>
    <name evidence="1" type="ORF">G2W53_022175</name>
</gene>
<proteinExistence type="predicted"/>
<protein>
    <submittedName>
        <fullName evidence="1">Uncharacterized protein</fullName>
    </submittedName>
</protein>
<organism evidence="1 2">
    <name type="scientific">Senna tora</name>
    <dbReference type="NCBI Taxonomy" id="362788"/>
    <lineage>
        <taxon>Eukaryota</taxon>
        <taxon>Viridiplantae</taxon>
        <taxon>Streptophyta</taxon>
        <taxon>Embryophyta</taxon>
        <taxon>Tracheophyta</taxon>
        <taxon>Spermatophyta</taxon>
        <taxon>Magnoliopsida</taxon>
        <taxon>eudicotyledons</taxon>
        <taxon>Gunneridae</taxon>
        <taxon>Pentapetalae</taxon>
        <taxon>rosids</taxon>
        <taxon>fabids</taxon>
        <taxon>Fabales</taxon>
        <taxon>Fabaceae</taxon>
        <taxon>Caesalpinioideae</taxon>
        <taxon>Cassia clade</taxon>
        <taxon>Senna</taxon>
    </lineage>
</organism>
<dbReference type="AlphaFoldDB" id="A0A834WLU0"/>
<dbReference type="Gene3D" id="2.40.50.140">
    <property type="entry name" value="Nucleic acid-binding proteins"/>
    <property type="match status" value="1"/>
</dbReference>
<evidence type="ECO:0000313" key="1">
    <source>
        <dbReference type="EMBL" id="KAF7824031.1"/>
    </source>
</evidence>
<dbReference type="InterPro" id="IPR012340">
    <property type="entry name" value="NA-bd_OB-fold"/>
</dbReference>